<dbReference type="FunFam" id="3.20.20.140:FF:000035">
    <property type="entry name" value="Probable amp deaminase"/>
    <property type="match status" value="1"/>
</dbReference>
<dbReference type="GO" id="GO:0005829">
    <property type="term" value="C:cytosol"/>
    <property type="evidence" value="ECO:0007669"/>
    <property type="project" value="TreeGrafter"/>
</dbReference>
<protein>
    <recommendedName>
        <fullName evidence="9">AMP deaminase</fullName>
        <ecNumber evidence="9">3.5.4.6</ecNumber>
    </recommendedName>
</protein>
<comment type="similarity">
    <text evidence="3 9">Belongs to the metallo-dependent hydrolases superfamily. Adenosine and AMP deaminases family.</text>
</comment>
<evidence type="ECO:0000313" key="10">
    <source>
        <dbReference type="WBParaSite" id="SSTP_0000326700.1"/>
    </source>
</evidence>
<proteinExistence type="inferred from homology"/>
<dbReference type="PANTHER" id="PTHR11359">
    <property type="entry name" value="AMP DEAMINASE"/>
    <property type="match status" value="1"/>
</dbReference>
<dbReference type="UniPathway" id="UPA00591">
    <property type="reaction ID" value="UER00663"/>
</dbReference>
<evidence type="ECO:0000256" key="8">
    <source>
        <dbReference type="ARBA" id="ARBA00054146"/>
    </source>
</evidence>
<name>A0A0K0E1A2_STRER</name>
<accession>A0A0K0E1A2</accession>
<evidence type="ECO:0000256" key="5">
    <source>
        <dbReference type="ARBA" id="ARBA00022801"/>
    </source>
</evidence>
<dbReference type="EC" id="3.5.4.6" evidence="9"/>
<keyword evidence="7" id="KW-0546">Nucleotide metabolism</keyword>
<dbReference type="GO" id="GO:0046872">
    <property type="term" value="F:metal ion binding"/>
    <property type="evidence" value="ECO:0007669"/>
    <property type="project" value="UniProtKB-KW"/>
</dbReference>
<comment type="cofactor">
    <cofactor evidence="1 9">
        <name>Zn(2+)</name>
        <dbReference type="ChEBI" id="CHEBI:29105"/>
    </cofactor>
</comment>
<dbReference type="NCBIfam" id="TIGR01429">
    <property type="entry name" value="AMP_deaminase"/>
    <property type="match status" value="1"/>
</dbReference>
<evidence type="ECO:0000256" key="1">
    <source>
        <dbReference type="ARBA" id="ARBA00001947"/>
    </source>
</evidence>
<comment type="catalytic activity">
    <reaction evidence="9">
        <text>AMP + H2O + H(+) = IMP + NH4(+)</text>
        <dbReference type="Rhea" id="RHEA:14777"/>
        <dbReference type="ChEBI" id="CHEBI:15377"/>
        <dbReference type="ChEBI" id="CHEBI:15378"/>
        <dbReference type="ChEBI" id="CHEBI:28938"/>
        <dbReference type="ChEBI" id="CHEBI:58053"/>
        <dbReference type="ChEBI" id="CHEBI:456215"/>
        <dbReference type="EC" id="3.5.4.6"/>
    </reaction>
</comment>
<dbReference type="SUPFAM" id="SSF51556">
    <property type="entry name" value="Metallo-dependent hydrolases"/>
    <property type="match status" value="1"/>
</dbReference>
<dbReference type="FunFam" id="4.10.800.20:FF:000001">
    <property type="entry name" value="AMP deaminase"/>
    <property type="match status" value="1"/>
</dbReference>
<dbReference type="Gene3D" id="4.10.800.20">
    <property type="match status" value="1"/>
</dbReference>
<keyword evidence="5 9" id="KW-0378">Hydrolase</keyword>
<dbReference type="GO" id="GO:0046033">
    <property type="term" value="P:AMP metabolic process"/>
    <property type="evidence" value="ECO:0007669"/>
    <property type="project" value="TreeGrafter"/>
</dbReference>
<dbReference type="WBParaSite" id="SSTP_0000326700.1">
    <property type="protein sequence ID" value="SSTP_0000326700.1"/>
    <property type="gene ID" value="SSTP_0000326700"/>
</dbReference>
<evidence type="ECO:0000256" key="4">
    <source>
        <dbReference type="ARBA" id="ARBA00022723"/>
    </source>
</evidence>
<dbReference type="PIRSF" id="PIRSF001251">
    <property type="entry name" value="AMP_deaminase_met"/>
    <property type="match status" value="1"/>
</dbReference>
<dbReference type="PANTHER" id="PTHR11359:SF0">
    <property type="entry name" value="AMP DEAMINASE"/>
    <property type="match status" value="1"/>
</dbReference>
<sequence>MMSKKSSFTSFDRADIILDKKFHAFECSEKEQQKKRGEDLANVEVQQLFSGGTLDSNIPIHYIVEALKLKKEYMDRIGCTFPETTNNFLKNNYKAYSSVNVRKKIIKDTTSFHPPEPDPDHWGLNKPLPVYEETFTFKKESGIVRIFHNNEYAKEFCKYHLSKDKFLKDYDRLLHITSNGPIKTFCFRRLLYLKNKFQLYQLHNDQLELHEQKSAPHRDFYNVRKVDTHIHATSSMNQKHLLRFIKKKFKKDRDTFVLEKDGKKLTMGDVFKNLDIEPYDLNVDMLDCHADKHTFHRFDSFNNKYNPIGETVLRNIFMKTNNYVGGKYFAELLKEVYKDLEDSKYQHAEPRISIQGCKENEWSNLAGWAIKHDVWSPNAKLLIQIPRSYDEYKSYNMIKNFGQLLDNIFLPLFEVTNDPSTDPTLFRFLLQVTGFDCVDDESKHEYVKFDKFTPEPDEYTDSENPPYTFYMYYFYANISMLNSFRRYRGLNTFSLRPHCGEAGSVSHLISGFLTSESISHGLLLRKSPVLQYLFYLTQMGIAMSPLSNNLLFVPYNRNPFPEFFMQGLNISLSTDDPLMFHFTKEALMEEYSIAVQVWKLSPIDMCELARNSIYQSGFEDRVKIYWLGVNYKHEGVLGNDISRTNVPDSRIAFRHETLIEELYNIFEKYNKNE</sequence>
<dbReference type="GO" id="GO:0003876">
    <property type="term" value="F:AMP deaminase activity"/>
    <property type="evidence" value="ECO:0007669"/>
    <property type="project" value="UniProtKB-EC"/>
</dbReference>
<dbReference type="AlphaFoldDB" id="A0A0K0E1A2"/>
<keyword evidence="6" id="KW-0862">Zinc</keyword>
<evidence type="ECO:0000256" key="7">
    <source>
        <dbReference type="ARBA" id="ARBA00023080"/>
    </source>
</evidence>
<dbReference type="Pfam" id="PF19326">
    <property type="entry name" value="AMP_deaminase"/>
    <property type="match status" value="1"/>
</dbReference>
<dbReference type="STRING" id="6248.A0A0K0E1A2"/>
<dbReference type="InterPro" id="IPR006650">
    <property type="entry name" value="A/AMP_deam_AS"/>
</dbReference>
<dbReference type="InterPro" id="IPR032466">
    <property type="entry name" value="Metal_Hydrolase"/>
</dbReference>
<evidence type="ECO:0000256" key="3">
    <source>
        <dbReference type="ARBA" id="ARBA00006676"/>
    </source>
</evidence>
<comment type="pathway">
    <text evidence="2">Purine metabolism; IMP biosynthesis via salvage pathway; IMP from AMP: step 1/1.</text>
</comment>
<dbReference type="PROSITE" id="PS00485">
    <property type="entry name" value="A_DEAMINASE"/>
    <property type="match status" value="1"/>
</dbReference>
<dbReference type="InterPro" id="IPR006329">
    <property type="entry name" value="AMPD"/>
</dbReference>
<dbReference type="Gene3D" id="3.20.20.140">
    <property type="entry name" value="Metal-dependent hydrolases"/>
    <property type="match status" value="1"/>
</dbReference>
<dbReference type="GO" id="GO:0032264">
    <property type="term" value="P:IMP salvage"/>
    <property type="evidence" value="ECO:0007669"/>
    <property type="project" value="UniProtKB-UniPathway"/>
</dbReference>
<evidence type="ECO:0000256" key="2">
    <source>
        <dbReference type="ARBA" id="ARBA00004955"/>
    </source>
</evidence>
<keyword evidence="4 9" id="KW-0479">Metal-binding</keyword>
<organism evidence="10">
    <name type="scientific">Strongyloides stercoralis</name>
    <name type="common">Threadworm</name>
    <dbReference type="NCBI Taxonomy" id="6248"/>
    <lineage>
        <taxon>Eukaryota</taxon>
        <taxon>Metazoa</taxon>
        <taxon>Ecdysozoa</taxon>
        <taxon>Nematoda</taxon>
        <taxon>Chromadorea</taxon>
        <taxon>Rhabditida</taxon>
        <taxon>Tylenchina</taxon>
        <taxon>Panagrolaimomorpha</taxon>
        <taxon>Strongyloidoidea</taxon>
        <taxon>Strongyloididae</taxon>
        <taxon>Strongyloides</taxon>
    </lineage>
</organism>
<evidence type="ECO:0000256" key="9">
    <source>
        <dbReference type="PIRNR" id="PIRNR001251"/>
    </source>
</evidence>
<evidence type="ECO:0000256" key="6">
    <source>
        <dbReference type="ARBA" id="ARBA00022833"/>
    </source>
</evidence>
<reference evidence="10" key="1">
    <citation type="submission" date="2015-08" db="UniProtKB">
        <authorList>
            <consortium name="WormBaseParasite"/>
        </authorList>
    </citation>
    <scope>IDENTIFICATION</scope>
</reference>
<comment type="function">
    <text evidence="8">AMP deaminase plays a critical role in energy metabolism. Catalyzes the deamination of AMP to IMP and plays an important role in the purine nucleotide cycle.</text>
</comment>